<dbReference type="GO" id="GO:0019867">
    <property type="term" value="C:outer membrane"/>
    <property type="evidence" value="ECO:0007669"/>
    <property type="project" value="InterPro"/>
</dbReference>
<dbReference type="InterPro" id="IPR007485">
    <property type="entry name" value="LPS_assembly_LptE"/>
</dbReference>
<dbReference type="GO" id="GO:0043165">
    <property type="term" value="P:Gram-negative-bacterium-type cell outer membrane assembly"/>
    <property type="evidence" value="ECO:0007669"/>
    <property type="project" value="InterPro"/>
</dbReference>
<dbReference type="Proteomes" id="UP000584824">
    <property type="component" value="Unassembled WGS sequence"/>
</dbReference>
<sequence>MSSDRRSGTGKLLAALALIASAGLLSACQVKPLYSEGSAAPAALKSVGFSDAKDRVTQEVRNRLIFLASGGAGEATNPDYEVQLDVKSRAIGVLIDATSDTARAGRIIVNASYTLKRAKTGEIVKAGHRSAIALVDYPAQEFAKLRAIRDAEDRAAREVAEFIRMDLAGALSQ</sequence>
<dbReference type="AlphaFoldDB" id="A0A7W6K2W2"/>
<proteinExistence type="predicted"/>
<accession>A0A7W6K2W2</accession>
<protein>
    <submittedName>
        <fullName evidence="1">LPS-assembly lipoprotein</fullName>
    </submittedName>
</protein>
<name>A0A7W6K2W2_9HYPH</name>
<evidence type="ECO:0000313" key="2">
    <source>
        <dbReference type="Proteomes" id="UP000584824"/>
    </source>
</evidence>
<keyword evidence="2" id="KW-1185">Reference proteome</keyword>
<keyword evidence="1" id="KW-0449">Lipoprotein</keyword>
<evidence type="ECO:0000313" key="1">
    <source>
        <dbReference type="EMBL" id="MBB4104112.1"/>
    </source>
</evidence>
<dbReference type="Gene3D" id="3.30.160.150">
    <property type="entry name" value="Lipoprotein like domain"/>
    <property type="match status" value="1"/>
</dbReference>
<dbReference type="RefSeq" id="WP_183793206.1">
    <property type="nucleotide sequence ID" value="NZ_JACIDU010000010.1"/>
</dbReference>
<reference evidence="1 2" key="1">
    <citation type="submission" date="2020-08" db="EMBL/GenBank/DDBJ databases">
        <title>Genomic Encyclopedia of Type Strains, Phase IV (KMG-IV): sequencing the most valuable type-strain genomes for metagenomic binning, comparative biology and taxonomic classification.</title>
        <authorList>
            <person name="Goeker M."/>
        </authorList>
    </citation>
    <scope>NUCLEOTIDE SEQUENCE [LARGE SCALE GENOMIC DNA]</scope>
    <source>
        <strain evidence="1 2">DSM 26385</strain>
    </source>
</reference>
<dbReference type="PROSITE" id="PS51257">
    <property type="entry name" value="PROKAR_LIPOPROTEIN"/>
    <property type="match status" value="1"/>
</dbReference>
<dbReference type="EMBL" id="JACIDU010000010">
    <property type="protein sequence ID" value="MBB4104112.1"/>
    <property type="molecule type" value="Genomic_DNA"/>
</dbReference>
<comment type="caution">
    <text evidence="1">The sequence shown here is derived from an EMBL/GenBank/DDBJ whole genome shotgun (WGS) entry which is preliminary data.</text>
</comment>
<organism evidence="1 2">
    <name type="scientific">Allorhizobium borbori</name>
    <dbReference type="NCBI Taxonomy" id="485907"/>
    <lineage>
        <taxon>Bacteria</taxon>
        <taxon>Pseudomonadati</taxon>
        <taxon>Pseudomonadota</taxon>
        <taxon>Alphaproteobacteria</taxon>
        <taxon>Hyphomicrobiales</taxon>
        <taxon>Rhizobiaceae</taxon>
        <taxon>Rhizobium/Agrobacterium group</taxon>
        <taxon>Allorhizobium</taxon>
    </lineage>
</organism>
<gene>
    <name evidence="1" type="ORF">GGQ66_002685</name>
</gene>
<dbReference type="Pfam" id="PF04390">
    <property type="entry name" value="LptE"/>
    <property type="match status" value="1"/>
</dbReference>